<keyword evidence="7" id="KW-1185">Reference proteome</keyword>
<evidence type="ECO:0000259" key="5">
    <source>
        <dbReference type="PROSITE" id="PS51465"/>
    </source>
</evidence>
<dbReference type="PANTHER" id="PTHR10913">
    <property type="entry name" value="FOLLISTATIN-RELATED"/>
    <property type="match status" value="1"/>
</dbReference>
<dbReference type="GO" id="GO:0005576">
    <property type="term" value="C:extracellular region"/>
    <property type="evidence" value="ECO:0007669"/>
    <property type="project" value="TreeGrafter"/>
</dbReference>
<evidence type="ECO:0000313" key="6">
    <source>
        <dbReference type="EMBL" id="KAH3869346.1"/>
    </source>
</evidence>
<dbReference type="SMART" id="SM00280">
    <property type="entry name" value="KAZAL"/>
    <property type="match status" value="2"/>
</dbReference>
<dbReference type="GO" id="GO:0004867">
    <property type="term" value="F:serine-type endopeptidase inhibitor activity"/>
    <property type="evidence" value="ECO:0007669"/>
    <property type="project" value="UniProtKB-KW"/>
</dbReference>
<dbReference type="InterPro" id="IPR036058">
    <property type="entry name" value="Kazal_dom_sf"/>
</dbReference>
<feature type="domain" description="Kazal-like" evidence="5">
    <location>
        <begin position="23"/>
        <end position="74"/>
    </location>
</feature>
<accession>A0A9D4M4B4</accession>
<keyword evidence="2" id="KW-0722">Serine protease inhibitor</keyword>
<evidence type="ECO:0000313" key="7">
    <source>
        <dbReference type="Proteomes" id="UP000828390"/>
    </source>
</evidence>
<comment type="caution">
    <text evidence="6">The sequence shown here is derived from an EMBL/GenBank/DDBJ whole genome shotgun (WGS) entry which is preliminary data.</text>
</comment>
<gene>
    <name evidence="6" type="ORF">DPMN_032509</name>
</gene>
<dbReference type="InterPro" id="IPR050653">
    <property type="entry name" value="Prot_Inhib_GrowthFact_Antg"/>
</dbReference>
<keyword evidence="4" id="KW-0732">Signal</keyword>
<feature type="signal peptide" evidence="4">
    <location>
        <begin position="1"/>
        <end position="18"/>
    </location>
</feature>
<dbReference type="CDD" id="cd00104">
    <property type="entry name" value="KAZAL_FS"/>
    <property type="match status" value="2"/>
</dbReference>
<keyword evidence="3" id="KW-1015">Disulfide bond</keyword>
<feature type="chain" id="PRO_5038603133" description="Kazal-like domain-containing protein" evidence="4">
    <location>
        <begin position="19"/>
        <end position="130"/>
    </location>
</feature>
<name>A0A9D4M4B4_DREPO</name>
<keyword evidence="1" id="KW-0646">Protease inhibitor</keyword>
<evidence type="ECO:0000256" key="1">
    <source>
        <dbReference type="ARBA" id="ARBA00022690"/>
    </source>
</evidence>
<dbReference type="EMBL" id="JAIWYP010000002">
    <property type="protein sequence ID" value="KAH3869346.1"/>
    <property type="molecule type" value="Genomic_DNA"/>
</dbReference>
<feature type="domain" description="Kazal-like" evidence="5">
    <location>
        <begin position="76"/>
        <end position="128"/>
    </location>
</feature>
<organism evidence="6 7">
    <name type="scientific">Dreissena polymorpha</name>
    <name type="common">Zebra mussel</name>
    <name type="synonym">Mytilus polymorpha</name>
    <dbReference type="NCBI Taxonomy" id="45954"/>
    <lineage>
        <taxon>Eukaryota</taxon>
        <taxon>Metazoa</taxon>
        <taxon>Spiralia</taxon>
        <taxon>Lophotrochozoa</taxon>
        <taxon>Mollusca</taxon>
        <taxon>Bivalvia</taxon>
        <taxon>Autobranchia</taxon>
        <taxon>Heteroconchia</taxon>
        <taxon>Euheterodonta</taxon>
        <taxon>Imparidentia</taxon>
        <taxon>Neoheterodontei</taxon>
        <taxon>Myida</taxon>
        <taxon>Dreissenoidea</taxon>
        <taxon>Dreissenidae</taxon>
        <taxon>Dreissena</taxon>
    </lineage>
</organism>
<dbReference type="AlphaFoldDB" id="A0A9D4M4B4"/>
<evidence type="ECO:0000256" key="2">
    <source>
        <dbReference type="ARBA" id="ARBA00022900"/>
    </source>
</evidence>
<sequence>MFSVKLIVFLTTVACVRSFGVFRDPPGDCVGECPTVYEPLCASDGKTYVNQCYLTNALCSEPTLYQKHAGECASVRARGIICTTPWCWPVHEPVCGSDGRTYENVCELNNAMCDNEHLKVQHRGPCTPTF</sequence>
<evidence type="ECO:0000256" key="3">
    <source>
        <dbReference type="ARBA" id="ARBA00023157"/>
    </source>
</evidence>
<dbReference type="PROSITE" id="PS51465">
    <property type="entry name" value="KAZAL_2"/>
    <property type="match status" value="2"/>
</dbReference>
<reference evidence="6" key="2">
    <citation type="submission" date="2020-11" db="EMBL/GenBank/DDBJ databases">
        <authorList>
            <person name="McCartney M.A."/>
            <person name="Auch B."/>
            <person name="Kono T."/>
            <person name="Mallez S."/>
            <person name="Becker A."/>
            <person name="Gohl D.M."/>
            <person name="Silverstein K.A.T."/>
            <person name="Koren S."/>
            <person name="Bechman K.B."/>
            <person name="Herman A."/>
            <person name="Abrahante J.E."/>
            <person name="Garbe J."/>
        </authorList>
    </citation>
    <scope>NUCLEOTIDE SEQUENCE</scope>
    <source>
        <strain evidence="6">Duluth1</strain>
        <tissue evidence="6">Whole animal</tissue>
    </source>
</reference>
<dbReference type="PANTHER" id="PTHR10913:SF45">
    <property type="entry name" value="FOLLISTATIN, ISOFORM A-RELATED"/>
    <property type="match status" value="1"/>
</dbReference>
<dbReference type="Gene3D" id="3.30.60.30">
    <property type="match status" value="2"/>
</dbReference>
<dbReference type="Pfam" id="PF07648">
    <property type="entry name" value="Kazal_2"/>
    <property type="match status" value="2"/>
</dbReference>
<reference evidence="6" key="1">
    <citation type="journal article" date="2019" name="bioRxiv">
        <title>The Genome of the Zebra Mussel, Dreissena polymorpha: A Resource for Invasive Species Research.</title>
        <authorList>
            <person name="McCartney M.A."/>
            <person name="Auch B."/>
            <person name="Kono T."/>
            <person name="Mallez S."/>
            <person name="Zhang Y."/>
            <person name="Obille A."/>
            <person name="Becker A."/>
            <person name="Abrahante J.E."/>
            <person name="Garbe J."/>
            <person name="Badalamenti J.P."/>
            <person name="Herman A."/>
            <person name="Mangelson H."/>
            <person name="Liachko I."/>
            <person name="Sullivan S."/>
            <person name="Sone E.D."/>
            <person name="Koren S."/>
            <person name="Silverstein K.A.T."/>
            <person name="Beckman K.B."/>
            <person name="Gohl D.M."/>
        </authorList>
    </citation>
    <scope>NUCLEOTIDE SEQUENCE</scope>
    <source>
        <strain evidence="6">Duluth1</strain>
        <tissue evidence="6">Whole animal</tissue>
    </source>
</reference>
<dbReference type="InterPro" id="IPR002350">
    <property type="entry name" value="Kazal_dom"/>
</dbReference>
<proteinExistence type="predicted"/>
<dbReference type="GO" id="GO:0030154">
    <property type="term" value="P:cell differentiation"/>
    <property type="evidence" value="ECO:0007669"/>
    <property type="project" value="TreeGrafter"/>
</dbReference>
<protein>
    <recommendedName>
        <fullName evidence="5">Kazal-like domain-containing protein</fullName>
    </recommendedName>
</protein>
<dbReference type="OrthoDB" id="60813at2759"/>
<dbReference type="Proteomes" id="UP000828390">
    <property type="component" value="Unassembled WGS sequence"/>
</dbReference>
<dbReference type="SUPFAM" id="SSF100895">
    <property type="entry name" value="Kazal-type serine protease inhibitors"/>
    <property type="match status" value="2"/>
</dbReference>
<evidence type="ECO:0000256" key="4">
    <source>
        <dbReference type="SAM" id="SignalP"/>
    </source>
</evidence>